<evidence type="ECO:0000313" key="20">
    <source>
        <dbReference type="EMBL" id="KAF0031022.1"/>
    </source>
</evidence>
<organism evidence="20 21">
    <name type="scientific">Scophthalmus maximus</name>
    <name type="common">Turbot</name>
    <name type="synonym">Psetta maxima</name>
    <dbReference type="NCBI Taxonomy" id="52904"/>
    <lineage>
        <taxon>Eukaryota</taxon>
        <taxon>Metazoa</taxon>
        <taxon>Chordata</taxon>
        <taxon>Craniata</taxon>
        <taxon>Vertebrata</taxon>
        <taxon>Euteleostomi</taxon>
        <taxon>Actinopterygii</taxon>
        <taxon>Neopterygii</taxon>
        <taxon>Teleostei</taxon>
        <taxon>Neoteleostei</taxon>
        <taxon>Acanthomorphata</taxon>
        <taxon>Carangaria</taxon>
        <taxon>Pleuronectiformes</taxon>
        <taxon>Pleuronectoidei</taxon>
        <taxon>Scophthalmidae</taxon>
        <taxon>Scophthalmus</taxon>
    </lineage>
</organism>
<dbReference type="CDD" id="cd09599">
    <property type="entry name" value="M1_LTA4H"/>
    <property type="match status" value="1"/>
</dbReference>
<reference evidence="20 21" key="1">
    <citation type="submission" date="2019-06" db="EMBL/GenBank/DDBJ databases">
        <title>Draft genomes of female and male turbot (Scophthalmus maximus).</title>
        <authorList>
            <person name="Xu H."/>
            <person name="Xu X.-W."/>
            <person name="Shao C."/>
            <person name="Chen S."/>
        </authorList>
    </citation>
    <scope>NUCLEOTIDE SEQUENCE [LARGE SCALE GENOMIC DNA]</scope>
    <source>
        <strain evidence="20">Ysfricsl-2016a</strain>
        <tissue evidence="20">Blood</tissue>
    </source>
</reference>
<dbReference type="Gene3D" id="2.60.40.1730">
    <property type="entry name" value="tricorn interacting facor f3 domain"/>
    <property type="match status" value="1"/>
</dbReference>
<evidence type="ECO:0000256" key="7">
    <source>
        <dbReference type="ARBA" id="ARBA00022723"/>
    </source>
</evidence>
<protein>
    <recommendedName>
        <fullName evidence="13">Large ribosomal subunit protein eL33</fullName>
    </recommendedName>
    <alternativeName>
        <fullName evidence="14">60S ribosomal protein L35a</fullName>
    </alternativeName>
</protein>
<feature type="domain" description="Peptidase M1 membrane alanine aminopeptidase" evidence="18">
    <location>
        <begin position="955"/>
        <end position="1139"/>
    </location>
</feature>
<dbReference type="GO" id="GO:0006412">
    <property type="term" value="P:translation"/>
    <property type="evidence" value="ECO:0007669"/>
    <property type="project" value="InterPro"/>
</dbReference>
<dbReference type="InterPro" id="IPR036872">
    <property type="entry name" value="CH_dom_sf"/>
</dbReference>
<dbReference type="EMBL" id="VEVO01000015">
    <property type="protein sequence ID" value="KAF0031022.1"/>
    <property type="molecule type" value="Genomic_DNA"/>
</dbReference>
<comment type="caution">
    <text evidence="20">The sequence shown here is derived from an EMBL/GenBank/DDBJ whole genome shotgun (WGS) entry which is preliminary data.</text>
</comment>
<dbReference type="GO" id="GO:0022625">
    <property type="term" value="C:cytosolic large ribosomal subunit"/>
    <property type="evidence" value="ECO:0007669"/>
    <property type="project" value="UniProtKB-ARBA"/>
</dbReference>
<feature type="binding site" evidence="16">
    <location>
        <position position="1010"/>
    </location>
    <ligand>
        <name>Zn(2+)</name>
        <dbReference type="ChEBI" id="CHEBI:29105"/>
        <note>catalytic</note>
    </ligand>
</feature>
<dbReference type="InterPro" id="IPR018266">
    <property type="entry name" value="Ribosomal_eL33_CS"/>
</dbReference>
<dbReference type="InterPro" id="IPR009000">
    <property type="entry name" value="Transl_B-barrel_sf"/>
</dbReference>
<evidence type="ECO:0000256" key="10">
    <source>
        <dbReference type="ARBA" id="ARBA00022980"/>
    </source>
</evidence>
<evidence type="ECO:0000256" key="16">
    <source>
        <dbReference type="PIRSR" id="PIRSR634015-3"/>
    </source>
</evidence>
<evidence type="ECO:0000256" key="17">
    <source>
        <dbReference type="SAM" id="MobiDB-lite"/>
    </source>
</evidence>
<dbReference type="InterPro" id="IPR014782">
    <property type="entry name" value="Peptidase_M1_dom"/>
</dbReference>
<dbReference type="InterPro" id="IPR038661">
    <property type="entry name" value="Ribosomal_eL33_sf"/>
</dbReference>
<feature type="region of interest" description="Disordered" evidence="17">
    <location>
        <begin position="405"/>
        <end position="427"/>
    </location>
</feature>
<evidence type="ECO:0000256" key="1">
    <source>
        <dbReference type="ARBA" id="ARBA00004496"/>
    </source>
</evidence>
<dbReference type="HAMAP" id="MF_00573">
    <property type="entry name" value="Ribosomal_eL33"/>
    <property type="match status" value="1"/>
</dbReference>
<comment type="similarity">
    <text evidence="2">Belongs to the eukaryotic ribosomal protein eL33 family.</text>
</comment>
<dbReference type="GO" id="GO:0070006">
    <property type="term" value="F:metalloaminopeptidase activity"/>
    <property type="evidence" value="ECO:0007669"/>
    <property type="project" value="TreeGrafter"/>
</dbReference>
<feature type="region of interest" description="Disordered" evidence="17">
    <location>
        <begin position="452"/>
        <end position="472"/>
    </location>
</feature>
<dbReference type="InterPro" id="IPR049980">
    <property type="entry name" value="LTA4H_cat"/>
</dbReference>
<sequence length="1234" mass="135297">MAASVLLGSADNTGLSFTVGSGGAGSVLGRNNHGLGPAGPAPWNRSLDRALDEASATGCLNLSGRKLKEFPRSAANHDLTDTTRADLSRNRLADLPLDVCVFVSLESLNLYQNCVRSLPDSLLNLQALTYLNLSGDELYPGRPYGALDSGFNSVDSGDKRWSGNEPTEELSELTQRVAEISREQRQRAAAGAGAPLLPNGTHVELEQIDFIDSCVGEEEEEEERRSRGGGRDSASLSSQFMAYIERRITRETVYPSRHSTHTDDSALFMGEDRAALFSTANQSPSYPSSGGGSSCRTASLRPESFLFRLGQKEEKRKGDAAAAPHNQEEAPAAPPLVGEEAELVEQLRKVRTLFSSFPPGVNTSCERRQNCNDNMNCVLQPKLTMAKCRRNVENFLEACRRIGVPQTALTPPPSSSSSSSLHTLSPPQETYNLMSLDKSTSDGDEQLKNSNRAQVLSLNDPTQSETKVTKVTGSSANHNVRAATNSLNTSVNCAQFTTGPDGIGQGELIRRRLTMPGRLWSKAIFTGYKRGLRNQREHTALLKLEGCYCRDEVDFYLGKRCAYVYKAKKNTVTPGGKPNKTRVIWGKVTRAHGNSGMVRAKFSSNLPAKAIGHRIRVDLSLVLVRSLGIRCGRTLMMSLTVFQMLCKPGVRCSGTRSVPSRWRRSVLVSLGPGLSGLMMAQLHQTTTSLCCCREPLPDSGAGCVGGSSWPPEGPGPGSPRRPLVDVASASNFSCFQLRHFHLDLRVNFAVKEISGWLVLDLIPVQPGVHTLVLDSHPSLLIHAIDCKIPGSRQDEPVSLTYRVDPFTDYGSSLNIILPPGAVTPGRLVQITIRYTTTDGPATRPLVFTQGHSVCNRSFFPCFDSPAVKSSYTATVRVPDGFTALMSATRSSYSRPDRVFQFSMESPVPSYLVALVAGELQHVDVGPRSRVWAEPCLLSCAVQKLGGSVERWLGVAEQLFGPYLWGRCDIVFLPPSFPIVAMENPCLTFIIASILESSEFLLIDVVHEIAHGWFGNAVTNATWEEMWLSEGLATYAQRRITTEAYGEAFTCLETAVRLDALHRQLRLLGDNNPVSKLQVQFEPGVNPSSLMNLFTYEKGFCFVSYLSLLSGDVRRFDCFLRDYISQFKFKSVVARDLIDLFLVCFPELQDSAHREGLEFERWLSGCGPPLYEPDLSAGGALIQPVHDLCDLWSSDAPNLQTLTTFDLSAWSTFQIVLFLDRMLDHAPLSHDPDDL</sequence>
<comment type="subcellular location">
    <subcellularLocation>
        <location evidence="1">Cytoplasm</location>
    </subcellularLocation>
</comment>
<dbReference type="PROSITE" id="PS51450">
    <property type="entry name" value="LRR"/>
    <property type="match status" value="1"/>
</dbReference>
<dbReference type="SUPFAM" id="SSF52058">
    <property type="entry name" value="L domain-like"/>
    <property type="match status" value="1"/>
</dbReference>
<dbReference type="FunFam" id="3.30.2010.30:FF:000001">
    <property type="entry name" value="Leukotriene A(4) hydrolase"/>
    <property type="match status" value="1"/>
</dbReference>
<evidence type="ECO:0000256" key="15">
    <source>
        <dbReference type="PIRSR" id="PIRSR634015-1"/>
    </source>
</evidence>
<dbReference type="Pfam" id="PF17900">
    <property type="entry name" value="Peptidase_M1_N"/>
    <property type="match status" value="1"/>
</dbReference>
<accession>A0A6A4SL05</accession>
<evidence type="ECO:0000256" key="13">
    <source>
        <dbReference type="ARBA" id="ARBA00035228"/>
    </source>
</evidence>
<feature type="binding site" evidence="16">
    <location>
        <position position="1006"/>
    </location>
    <ligand>
        <name>Zn(2+)</name>
        <dbReference type="ChEBI" id="CHEBI:29105"/>
        <note>catalytic</note>
    </ligand>
</feature>
<comment type="similarity">
    <text evidence="3">Belongs to the peptidase M1 family.</text>
</comment>
<dbReference type="PRINTS" id="PR00756">
    <property type="entry name" value="ALADIPTASE"/>
</dbReference>
<dbReference type="PANTHER" id="PTHR45726:SF2">
    <property type="entry name" value="AMINOPEPTIDASE RNPEPL1"/>
    <property type="match status" value="1"/>
</dbReference>
<dbReference type="FunFam" id="2.40.10.190:FF:000005">
    <property type="entry name" value="60S ribosomal protein L35a"/>
    <property type="match status" value="1"/>
</dbReference>
<feature type="binding site" evidence="16">
    <location>
        <position position="1029"/>
    </location>
    <ligand>
        <name>Zn(2+)</name>
        <dbReference type="ChEBI" id="CHEBI:29105"/>
        <note>catalytic</note>
    </ligand>
</feature>
<evidence type="ECO:0000259" key="19">
    <source>
        <dbReference type="Pfam" id="PF17900"/>
    </source>
</evidence>
<evidence type="ECO:0000256" key="12">
    <source>
        <dbReference type="ARBA" id="ARBA00023274"/>
    </source>
</evidence>
<feature type="region of interest" description="Disordered" evidence="17">
    <location>
        <begin position="313"/>
        <end position="332"/>
    </location>
</feature>
<keyword evidence="5" id="KW-0963">Cytoplasm</keyword>
<dbReference type="SUPFAM" id="SSF55486">
    <property type="entry name" value="Metalloproteases ('zincins'), catalytic domain"/>
    <property type="match status" value="1"/>
</dbReference>
<proteinExistence type="inferred from homology"/>
<dbReference type="PROSITE" id="PS01105">
    <property type="entry name" value="RIBOSOMAL_L35AE"/>
    <property type="match status" value="1"/>
</dbReference>
<evidence type="ECO:0000256" key="9">
    <source>
        <dbReference type="ARBA" id="ARBA00022833"/>
    </source>
</evidence>
<feature type="active site" description="Proton donor" evidence="15">
    <location>
        <position position="1095"/>
    </location>
</feature>
<dbReference type="Gene3D" id="2.40.10.190">
    <property type="entry name" value="translation elongation factor selb, chain A, domain 4"/>
    <property type="match status" value="1"/>
</dbReference>
<dbReference type="SUPFAM" id="SSF63737">
    <property type="entry name" value="Leukotriene A4 hydrolase N-terminal domain"/>
    <property type="match status" value="1"/>
</dbReference>
<dbReference type="Gene3D" id="1.10.390.10">
    <property type="entry name" value="Neutral Protease Domain 2"/>
    <property type="match status" value="1"/>
</dbReference>
<dbReference type="InterPro" id="IPR034015">
    <property type="entry name" value="M1_LTA4H"/>
</dbReference>
<evidence type="ECO:0000313" key="21">
    <source>
        <dbReference type="Proteomes" id="UP000438429"/>
    </source>
</evidence>
<dbReference type="InterPro" id="IPR001611">
    <property type="entry name" value="Leu-rich_rpt"/>
</dbReference>
<dbReference type="InterPro" id="IPR032675">
    <property type="entry name" value="LRR_dom_sf"/>
</dbReference>
<feature type="region of interest" description="Disordered" evidence="17">
    <location>
        <begin position="216"/>
        <end position="236"/>
    </location>
</feature>
<evidence type="ECO:0000259" key="18">
    <source>
        <dbReference type="Pfam" id="PF01433"/>
    </source>
</evidence>
<dbReference type="Gene3D" id="1.10.418.10">
    <property type="entry name" value="Calponin-like domain"/>
    <property type="match status" value="1"/>
</dbReference>
<comment type="cofactor">
    <cofactor evidence="16">
        <name>Zn(2+)</name>
        <dbReference type="ChEBI" id="CHEBI:29105"/>
    </cofactor>
    <text evidence="16">Binds 1 zinc ion per subunit.</text>
</comment>
<dbReference type="Pfam" id="PF01247">
    <property type="entry name" value="Ribosomal_L35Ae"/>
    <property type="match status" value="1"/>
</dbReference>
<evidence type="ECO:0000256" key="2">
    <source>
        <dbReference type="ARBA" id="ARBA00009269"/>
    </source>
</evidence>
<dbReference type="GO" id="GO:0006508">
    <property type="term" value="P:proteolysis"/>
    <property type="evidence" value="ECO:0007669"/>
    <property type="project" value="UniProtKB-KW"/>
</dbReference>
<feature type="active site" description="Proton acceptor" evidence="15">
    <location>
        <position position="1007"/>
    </location>
</feature>
<keyword evidence="9 16" id="KW-0862">Zinc</keyword>
<dbReference type="Proteomes" id="UP000438429">
    <property type="component" value="Unassembled WGS sequence"/>
</dbReference>
<evidence type="ECO:0000256" key="8">
    <source>
        <dbReference type="ARBA" id="ARBA00022801"/>
    </source>
</evidence>
<dbReference type="InterPro" id="IPR045357">
    <property type="entry name" value="Aminopeptidase_N-like_N"/>
</dbReference>
<feature type="compositionally biased region" description="Low complexity" evidence="17">
    <location>
        <begin position="415"/>
        <end position="427"/>
    </location>
</feature>
<evidence type="ECO:0000256" key="5">
    <source>
        <dbReference type="ARBA" id="ARBA00022490"/>
    </source>
</evidence>
<dbReference type="InterPro" id="IPR001930">
    <property type="entry name" value="Peptidase_M1"/>
</dbReference>
<feature type="domain" description="Aminopeptidase N-like N-terminal" evidence="19">
    <location>
        <begin position="834"/>
        <end position="911"/>
    </location>
</feature>
<comment type="subunit">
    <text evidence="4">Component of the large ribosomal subunit.</text>
</comment>
<dbReference type="GO" id="GO:0003735">
    <property type="term" value="F:structural constituent of ribosome"/>
    <property type="evidence" value="ECO:0007669"/>
    <property type="project" value="InterPro"/>
</dbReference>
<dbReference type="Gene3D" id="3.80.10.10">
    <property type="entry name" value="Ribonuclease Inhibitor"/>
    <property type="match status" value="1"/>
</dbReference>
<dbReference type="InterPro" id="IPR042097">
    <property type="entry name" value="Aminopeptidase_N-like_N_sf"/>
</dbReference>
<dbReference type="GO" id="GO:0008270">
    <property type="term" value="F:zinc ion binding"/>
    <property type="evidence" value="ECO:0007669"/>
    <property type="project" value="InterPro"/>
</dbReference>
<evidence type="ECO:0000256" key="11">
    <source>
        <dbReference type="ARBA" id="ARBA00023049"/>
    </source>
</evidence>
<name>A0A6A4SL05_SCOMX</name>
<evidence type="ECO:0000256" key="4">
    <source>
        <dbReference type="ARBA" id="ARBA00011133"/>
    </source>
</evidence>
<evidence type="ECO:0000256" key="3">
    <source>
        <dbReference type="ARBA" id="ARBA00010136"/>
    </source>
</evidence>
<keyword evidence="12" id="KW-0687">Ribonucleoprotein</keyword>
<dbReference type="AlphaFoldDB" id="A0A6A4SL05"/>
<keyword evidence="6" id="KW-0645">Protease</keyword>
<dbReference type="Pfam" id="PF01433">
    <property type="entry name" value="Peptidase_M1"/>
    <property type="match status" value="1"/>
</dbReference>
<evidence type="ECO:0000256" key="6">
    <source>
        <dbReference type="ARBA" id="ARBA00022670"/>
    </source>
</evidence>
<gene>
    <name evidence="20" type="ORF">F2P81_017753</name>
</gene>
<keyword evidence="7 16" id="KW-0479">Metal-binding</keyword>
<keyword evidence="8" id="KW-0378">Hydrolase</keyword>
<evidence type="ECO:0000256" key="14">
    <source>
        <dbReference type="ARBA" id="ARBA00035530"/>
    </source>
</evidence>
<dbReference type="SUPFAM" id="SSF50447">
    <property type="entry name" value="Translation proteins"/>
    <property type="match status" value="1"/>
</dbReference>
<dbReference type="InterPro" id="IPR027268">
    <property type="entry name" value="Peptidase_M4/M1_CTD_sf"/>
</dbReference>
<keyword evidence="11" id="KW-0482">Metalloprotease</keyword>
<dbReference type="Gene3D" id="3.30.2010.30">
    <property type="match status" value="1"/>
</dbReference>
<keyword evidence="10" id="KW-0689">Ribosomal protein</keyword>
<dbReference type="PANTHER" id="PTHR45726">
    <property type="entry name" value="LEUKOTRIENE A-4 HYDROLASE"/>
    <property type="match status" value="1"/>
</dbReference>
<dbReference type="InterPro" id="IPR001780">
    <property type="entry name" value="Ribosomal_eL33"/>
</dbReference>